<dbReference type="Proteomes" id="UP001351900">
    <property type="component" value="Unassembled WGS sequence"/>
</dbReference>
<organism evidence="2 3">
    <name type="scientific">Microbacterium schleiferi</name>
    <dbReference type="NCBI Taxonomy" id="69362"/>
    <lineage>
        <taxon>Bacteria</taxon>
        <taxon>Bacillati</taxon>
        <taxon>Actinomycetota</taxon>
        <taxon>Actinomycetes</taxon>
        <taxon>Micrococcales</taxon>
        <taxon>Microbacteriaceae</taxon>
        <taxon>Microbacterium</taxon>
    </lineage>
</organism>
<name>A0ABU7V6Z4_9MICO</name>
<sequence length="134" mass="14769">MIRNTNLKWFMLVNTLTTIAFLPAMAYAVAQQSEVATIWAAAVYGGVWFLSGLICGIADGASSRGLHRELAYASFMFVCAFYVLLAGRIFWSSILPLGWIETTLAAAVCALAVAAIQIYSRRYHAGYTRDELFK</sequence>
<protein>
    <submittedName>
        <fullName evidence="2">Uncharacterized protein</fullName>
    </submittedName>
</protein>
<evidence type="ECO:0000256" key="1">
    <source>
        <dbReference type="SAM" id="Phobius"/>
    </source>
</evidence>
<evidence type="ECO:0000313" key="2">
    <source>
        <dbReference type="EMBL" id="MEF2255450.1"/>
    </source>
</evidence>
<keyword evidence="1" id="KW-0472">Membrane</keyword>
<proteinExistence type="predicted"/>
<dbReference type="EMBL" id="JAZHOV010000005">
    <property type="protein sequence ID" value="MEF2255450.1"/>
    <property type="molecule type" value="Genomic_DNA"/>
</dbReference>
<keyword evidence="3" id="KW-1185">Reference proteome</keyword>
<evidence type="ECO:0000313" key="3">
    <source>
        <dbReference type="Proteomes" id="UP001351900"/>
    </source>
</evidence>
<comment type="caution">
    <text evidence="2">The sequence shown here is derived from an EMBL/GenBank/DDBJ whole genome shotgun (WGS) entry which is preliminary data.</text>
</comment>
<feature type="transmembrane region" description="Helical" evidence="1">
    <location>
        <begin position="97"/>
        <end position="119"/>
    </location>
</feature>
<reference evidence="2 3" key="1">
    <citation type="submission" date="2024-01" db="EMBL/GenBank/DDBJ databases">
        <title>the genome sequence of strain Microbacterium schleiferi NBRC 15075.</title>
        <authorList>
            <person name="Ding Y."/>
            <person name="Zhang G."/>
        </authorList>
    </citation>
    <scope>NUCLEOTIDE SEQUENCE [LARGE SCALE GENOMIC DNA]</scope>
    <source>
        <strain evidence="2 3">NBRC 15075</strain>
    </source>
</reference>
<keyword evidence="1" id="KW-0812">Transmembrane</keyword>
<feature type="transmembrane region" description="Helical" evidence="1">
    <location>
        <begin position="70"/>
        <end position="91"/>
    </location>
</feature>
<keyword evidence="1" id="KW-1133">Transmembrane helix</keyword>
<gene>
    <name evidence="2" type="ORF">V2V91_09940</name>
</gene>
<feature type="transmembrane region" description="Helical" evidence="1">
    <location>
        <begin position="38"/>
        <end position="58"/>
    </location>
</feature>
<dbReference type="RefSeq" id="WP_331791715.1">
    <property type="nucleotide sequence ID" value="NZ_BAAAUO010000011.1"/>
</dbReference>
<accession>A0ABU7V6Z4</accession>